<dbReference type="Pfam" id="PF01419">
    <property type="entry name" value="Jacalin"/>
    <property type="match status" value="1"/>
</dbReference>
<dbReference type="SMART" id="SM00915">
    <property type="entry name" value="Jacalin"/>
    <property type="match status" value="1"/>
</dbReference>
<evidence type="ECO:0000259" key="4">
    <source>
        <dbReference type="PROSITE" id="PS51752"/>
    </source>
</evidence>
<dbReference type="EMBL" id="PDCK01000040">
    <property type="protein sequence ID" value="PRQ53991.1"/>
    <property type="molecule type" value="Genomic_DNA"/>
</dbReference>
<feature type="region of interest" description="Disordered" evidence="3">
    <location>
        <begin position="1"/>
        <end position="24"/>
    </location>
</feature>
<proteinExistence type="inferred from homology"/>
<keyword evidence="6" id="KW-1185">Reference proteome</keyword>
<dbReference type="InterPro" id="IPR036404">
    <property type="entry name" value="Jacalin-like_lectin_dom_sf"/>
</dbReference>
<dbReference type="SUPFAM" id="SSF51101">
    <property type="entry name" value="Mannose-binding lectins"/>
    <property type="match status" value="1"/>
</dbReference>
<dbReference type="InterPro" id="IPR001229">
    <property type="entry name" value="Jacalin-like_lectin_dom"/>
</dbReference>
<name>A0A2P6S5N4_ROSCH</name>
<feature type="domain" description="Jacalin-type lectin" evidence="4">
    <location>
        <begin position="10"/>
        <end position="195"/>
    </location>
</feature>
<evidence type="ECO:0000313" key="6">
    <source>
        <dbReference type="Proteomes" id="UP000238479"/>
    </source>
</evidence>
<dbReference type="STRING" id="74649.A0A2P6S5N4"/>
<dbReference type="PANTHER" id="PTHR47293">
    <property type="entry name" value="JACALIN-RELATED LECTIN 3"/>
    <property type="match status" value="1"/>
</dbReference>
<dbReference type="Gramene" id="PRQ53991">
    <property type="protein sequence ID" value="PRQ53991"/>
    <property type="gene ID" value="RchiOBHm_Chr2g0172631"/>
</dbReference>
<comment type="similarity">
    <text evidence="1">Belongs to the jacalin lectin family.</text>
</comment>
<reference evidence="5 6" key="1">
    <citation type="journal article" date="2018" name="Nat. Genet.">
        <title>The Rosa genome provides new insights in the design of modern roses.</title>
        <authorList>
            <person name="Bendahmane M."/>
        </authorList>
    </citation>
    <scope>NUCLEOTIDE SEQUENCE [LARGE SCALE GENOMIC DNA]</scope>
    <source>
        <strain evidence="6">cv. Old Blush</strain>
    </source>
</reference>
<evidence type="ECO:0000256" key="2">
    <source>
        <dbReference type="ARBA" id="ARBA00022734"/>
    </source>
</evidence>
<sequence length="281" mass="31685">MNPEESKKTVVSVGPFGSPTSRGRPFNDGIHSAVKGLAIEYLEGHTIVNVRFEYDDDGISVWSDKHGEVKIPLDLLSGLSEVLSDNNKVIRRETVNKVRSETIRFNYPDEYLTAVHGRYCDNLLGAVRVVNSLTFKTNRNTYGPFGWTSQNEKLINLVPCFSIHMPGSEIVGFHGRSSRNKWLGGIYSIGAYVKPYHQQIEYPPSKALMLYPSEPPRLPEFHSQTKLNKDDRPQNHKHYTVSNIQVSRNEGDHNGAFHLGDIYANCYIAKQESSSIGYALR</sequence>
<dbReference type="InterPro" id="IPR033734">
    <property type="entry name" value="Jacalin-like_lectin_dom_plant"/>
</dbReference>
<evidence type="ECO:0000256" key="1">
    <source>
        <dbReference type="ARBA" id="ARBA00006568"/>
    </source>
</evidence>
<accession>A0A2P6S5N4</accession>
<dbReference type="PANTHER" id="PTHR47293:SF68">
    <property type="entry name" value="JACALIN-RELATED LECTIN 3"/>
    <property type="match status" value="1"/>
</dbReference>
<dbReference type="CDD" id="cd09612">
    <property type="entry name" value="Jacalin"/>
    <property type="match status" value="1"/>
</dbReference>
<evidence type="ECO:0000256" key="3">
    <source>
        <dbReference type="SAM" id="MobiDB-lite"/>
    </source>
</evidence>
<dbReference type="AlphaFoldDB" id="A0A2P6S5N4"/>
<organism evidence="5 6">
    <name type="scientific">Rosa chinensis</name>
    <name type="common">China rose</name>
    <dbReference type="NCBI Taxonomy" id="74649"/>
    <lineage>
        <taxon>Eukaryota</taxon>
        <taxon>Viridiplantae</taxon>
        <taxon>Streptophyta</taxon>
        <taxon>Embryophyta</taxon>
        <taxon>Tracheophyta</taxon>
        <taxon>Spermatophyta</taxon>
        <taxon>Magnoliopsida</taxon>
        <taxon>eudicotyledons</taxon>
        <taxon>Gunneridae</taxon>
        <taxon>Pentapetalae</taxon>
        <taxon>rosids</taxon>
        <taxon>fabids</taxon>
        <taxon>Rosales</taxon>
        <taxon>Rosaceae</taxon>
        <taxon>Rosoideae</taxon>
        <taxon>Rosoideae incertae sedis</taxon>
        <taxon>Rosa</taxon>
    </lineage>
</organism>
<dbReference type="Gene3D" id="2.100.10.30">
    <property type="entry name" value="Jacalin-like lectin domain"/>
    <property type="match status" value="1"/>
</dbReference>
<comment type="caution">
    <text evidence="5">The sequence shown here is derived from an EMBL/GenBank/DDBJ whole genome shotgun (WGS) entry which is preliminary data.</text>
</comment>
<protein>
    <submittedName>
        <fullName evidence="5">Putative jacalin-like lectin domain-containing protein</fullName>
    </submittedName>
</protein>
<keyword evidence="2 5" id="KW-0430">Lectin</keyword>
<dbReference type="GO" id="GO:0030246">
    <property type="term" value="F:carbohydrate binding"/>
    <property type="evidence" value="ECO:0007669"/>
    <property type="project" value="UniProtKB-KW"/>
</dbReference>
<dbReference type="PROSITE" id="PS51752">
    <property type="entry name" value="JACALIN_LECTIN"/>
    <property type="match status" value="1"/>
</dbReference>
<dbReference type="Proteomes" id="UP000238479">
    <property type="component" value="Chromosome 2"/>
</dbReference>
<evidence type="ECO:0000313" key="5">
    <source>
        <dbReference type="EMBL" id="PRQ53991.1"/>
    </source>
</evidence>
<gene>
    <name evidence="5" type="ORF">RchiOBHm_Chr2g0172631</name>
</gene>